<organism evidence="2 3">
    <name type="scientific">Stereocaulon virgatum</name>
    <dbReference type="NCBI Taxonomy" id="373712"/>
    <lineage>
        <taxon>Eukaryota</taxon>
        <taxon>Fungi</taxon>
        <taxon>Dikarya</taxon>
        <taxon>Ascomycota</taxon>
        <taxon>Pezizomycotina</taxon>
        <taxon>Lecanoromycetes</taxon>
        <taxon>OSLEUM clade</taxon>
        <taxon>Lecanoromycetidae</taxon>
        <taxon>Lecanorales</taxon>
        <taxon>Lecanorineae</taxon>
        <taxon>Stereocaulaceae</taxon>
        <taxon>Stereocaulon</taxon>
    </lineage>
</organism>
<proteinExistence type="predicted"/>
<comment type="caution">
    <text evidence="2">The sequence shown here is derived from an EMBL/GenBank/DDBJ whole genome shotgun (WGS) entry which is preliminary data.</text>
</comment>
<evidence type="ECO:0000313" key="3">
    <source>
        <dbReference type="Proteomes" id="UP001590950"/>
    </source>
</evidence>
<dbReference type="Proteomes" id="UP001590950">
    <property type="component" value="Unassembled WGS sequence"/>
</dbReference>
<feature type="compositionally biased region" description="Basic and acidic residues" evidence="1">
    <location>
        <begin position="289"/>
        <end position="304"/>
    </location>
</feature>
<name>A0ABR4A4G4_9LECA</name>
<protein>
    <submittedName>
        <fullName evidence="2">Uncharacterized protein</fullName>
    </submittedName>
</protein>
<sequence>MATLSSAGNSIVDDYISTYRPLEVLQPSVAKICETPELERMFWDCLTYDLNVINRRSPNLADFEITAAQKAFSALSRNETDSVAAIELYMEEILGLKYVEDSDRAQTLTAIIHMRNYLLNAETRYRNSAAPEISGSELSASPRNEFGICEISRKRTASTDISPVTEGLFHSDGSDGSQVLSSPCGPFGLVHSGSIVGGSGDETVKPNEEDPRLNRLLSMFYQANHDFRIAPLKSPDHTKAAKFLRDTIENTLSYITTKQLAVSGKKLITGFDNSTLDYLHETLKQARTVADEGSGKKRRFEEPPVIKSQPSAQNIRPTNPLLRGRTKESKVPQPDMYRPKVLKGPVTKLTTSNNYRPSAQLDPLIPTPQQYRNFQARKNQTMQKRAVSPFHRYPATIGQSVRRVFPRIEKPFAVRQQLNVPRRGDRYRPLYK</sequence>
<gene>
    <name evidence="2" type="ORF">N7G274_007366</name>
</gene>
<evidence type="ECO:0000313" key="2">
    <source>
        <dbReference type="EMBL" id="KAL2039963.1"/>
    </source>
</evidence>
<feature type="region of interest" description="Disordered" evidence="1">
    <location>
        <begin position="289"/>
        <end position="340"/>
    </location>
</feature>
<dbReference type="EMBL" id="JBEFKJ010000023">
    <property type="protein sequence ID" value="KAL2039963.1"/>
    <property type="molecule type" value="Genomic_DNA"/>
</dbReference>
<accession>A0ABR4A4G4</accession>
<reference evidence="2 3" key="1">
    <citation type="submission" date="2024-09" db="EMBL/GenBank/DDBJ databases">
        <title>Rethinking Asexuality: The Enigmatic Case of Functional Sexual Genes in Lepraria (Stereocaulaceae).</title>
        <authorList>
            <person name="Doellman M."/>
            <person name="Sun Y."/>
            <person name="Barcenas-Pena A."/>
            <person name="Lumbsch H.T."/>
            <person name="Grewe F."/>
        </authorList>
    </citation>
    <scope>NUCLEOTIDE SEQUENCE [LARGE SCALE GENOMIC DNA]</scope>
    <source>
        <strain evidence="2 3">Mercado 3170</strain>
    </source>
</reference>
<evidence type="ECO:0000256" key="1">
    <source>
        <dbReference type="SAM" id="MobiDB-lite"/>
    </source>
</evidence>
<keyword evidence="3" id="KW-1185">Reference proteome</keyword>
<feature type="compositionally biased region" description="Polar residues" evidence="1">
    <location>
        <begin position="308"/>
        <end position="317"/>
    </location>
</feature>